<gene>
    <name evidence="1" type="primary">tssF</name>
    <name evidence="1" type="ORF">HEQ75_24800</name>
</gene>
<dbReference type="InterPro" id="IPR010272">
    <property type="entry name" value="T6SS_TssF"/>
</dbReference>
<sequence>MSDDLLPYYNRELAAIRRLAGEFAEANPKVAGRLRMTPDAVDDPHVERLLEGVAFLAARVQHRLDDELPELTDALLELLCPHLLAPVPSLTTIRLTPKPEAAGPALVPRGTRVETEAVRGEVLGYRTCQDTTLWPLQVESARLVGLPLPAPANPQAQGAVAVLRLGLATTLPGLNLAELGLDRLRLHLRGAGPVPVQLLELLCTATLSIALADGPADPLPVILGREALRQGGFAPEEAALPWPPRAFTGHRLLTEYFAFPEKFLYLDLEGLDRRSLVQRSPRMEIFVYLSRAVPELERAVGAENFALGCTPAVNLFRQICEPIALDGTQADWLVVPDARRPAALEVYGVETVRLSRAEDPRPKRVPPFHRLRPEAGVEEAAQGMSWIAARRAAPGILGGSETRLMLRDPQFDPALPGDGVLGVDALCCNRDLPSLLPFGGGQPRLRIADPATPAAAAECLSPPTPTLRPQLRERSGWRLVSHLALNHLGVTGGPEAALALREMLRLHDLRDTAETRLALEGLVSVNATPGIARLPGLRPGSFARGLEVTLTFEPQAWTAGGLFLLAGVLERFLALQVSVNGFVRSRVTLRGRSGQVAAWPARSGTRVLL</sequence>
<dbReference type="RefSeq" id="WP_168034817.1">
    <property type="nucleotide sequence ID" value="NZ_JAAVNE010000065.1"/>
</dbReference>
<dbReference type="Pfam" id="PF05947">
    <property type="entry name" value="T6SS_TssF"/>
    <property type="match status" value="1"/>
</dbReference>
<evidence type="ECO:0000313" key="1">
    <source>
        <dbReference type="EMBL" id="NKC34099.1"/>
    </source>
</evidence>
<proteinExistence type="predicted"/>
<keyword evidence="2" id="KW-1185">Reference proteome</keyword>
<name>A0ABX1EA61_9PROT</name>
<dbReference type="PIRSF" id="PIRSF028304">
    <property type="entry name" value="UCP028304"/>
    <property type="match status" value="1"/>
</dbReference>
<dbReference type="Proteomes" id="UP000787635">
    <property type="component" value="Unassembled WGS sequence"/>
</dbReference>
<dbReference type="EMBL" id="JAAVNE010000065">
    <property type="protein sequence ID" value="NKC34099.1"/>
    <property type="molecule type" value="Genomic_DNA"/>
</dbReference>
<evidence type="ECO:0000313" key="2">
    <source>
        <dbReference type="Proteomes" id="UP000787635"/>
    </source>
</evidence>
<dbReference type="PANTHER" id="PTHR35370">
    <property type="entry name" value="CYTOPLASMIC PROTEIN-RELATED-RELATED"/>
    <property type="match status" value="1"/>
</dbReference>
<comment type="caution">
    <text evidence="1">The sequence shown here is derived from an EMBL/GenBank/DDBJ whole genome shotgun (WGS) entry which is preliminary data.</text>
</comment>
<protein>
    <submittedName>
        <fullName evidence="1">Type VI secretion system baseplate subunit TssF</fullName>
    </submittedName>
</protein>
<reference evidence="1 2" key="1">
    <citation type="submission" date="2020-03" db="EMBL/GenBank/DDBJ databases">
        <title>Roseomonas selenitidurans sp. nov. isolated from urban soil.</title>
        <authorList>
            <person name="Liu H."/>
        </authorList>
    </citation>
    <scope>NUCLEOTIDE SEQUENCE [LARGE SCALE GENOMIC DNA]</scope>
    <source>
        <strain evidence="1 2">BU-1</strain>
    </source>
</reference>
<accession>A0ABX1EA61</accession>
<organism evidence="1 2">
    <name type="scientific">Falsiroseomonas selenitidurans</name>
    <dbReference type="NCBI Taxonomy" id="2716335"/>
    <lineage>
        <taxon>Bacteria</taxon>
        <taxon>Pseudomonadati</taxon>
        <taxon>Pseudomonadota</taxon>
        <taxon>Alphaproteobacteria</taxon>
        <taxon>Acetobacterales</taxon>
        <taxon>Roseomonadaceae</taxon>
        <taxon>Falsiroseomonas</taxon>
    </lineage>
</organism>
<dbReference type="NCBIfam" id="TIGR03359">
    <property type="entry name" value="VI_chp_6"/>
    <property type="match status" value="1"/>
</dbReference>
<dbReference type="PANTHER" id="PTHR35370:SF1">
    <property type="entry name" value="TYPE VI SECRETION SYSTEM COMPONENT TSSF1"/>
    <property type="match status" value="1"/>
</dbReference>